<name>A0A1A3C2A3_MYCAS</name>
<dbReference type="PANTHER" id="PTHR30055">
    <property type="entry name" value="HTH-TYPE TRANSCRIPTIONAL REGULATOR RUTR"/>
    <property type="match status" value="1"/>
</dbReference>
<reference evidence="4 5" key="1">
    <citation type="submission" date="2016-06" db="EMBL/GenBank/DDBJ databases">
        <authorList>
            <person name="Kjaerup R.B."/>
            <person name="Dalgaard T.S."/>
            <person name="Juul-Madsen H.R."/>
        </authorList>
    </citation>
    <scope>NUCLEOTIDE SEQUENCE [LARGE SCALE GENOMIC DNA]</scope>
    <source>
        <strain evidence="4 5">1081914.2</strain>
    </source>
</reference>
<feature type="DNA-binding region" description="H-T-H motif" evidence="2">
    <location>
        <begin position="43"/>
        <end position="62"/>
    </location>
</feature>
<dbReference type="GO" id="GO:0003700">
    <property type="term" value="F:DNA-binding transcription factor activity"/>
    <property type="evidence" value="ECO:0007669"/>
    <property type="project" value="TreeGrafter"/>
</dbReference>
<evidence type="ECO:0000313" key="5">
    <source>
        <dbReference type="Proteomes" id="UP000093795"/>
    </source>
</evidence>
<dbReference type="EMBL" id="LZKQ01000201">
    <property type="protein sequence ID" value="OBI81229.1"/>
    <property type="molecule type" value="Genomic_DNA"/>
</dbReference>
<accession>A0A1A3C2A3</accession>
<dbReference type="Proteomes" id="UP000093795">
    <property type="component" value="Unassembled WGS sequence"/>
</dbReference>
<dbReference type="Gene3D" id="1.10.357.10">
    <property type="entry name" value="Tetracycline Repressor, domain 2"/>
    <property type="match status" value="1"/>
</dbReference>
<sequence>MTTRRAAATRPAHGDRARAERTRATVIDVTVQIVLNEGIAAASGRQIADTAGVTWGVIQDHFGDRDGLLMAVVDQGFNELLDALRSTPVATEDTPTRDRVEAVVTSAWRAMSSPTARAATEILIGTRATRGSAATGHIKRLAKTFNTLGTAIDRNLSPNQRATIGEHLLTSLRGMIANQLVMHRPVDTTKVRRLLVDLLSCYIDTKQQRAEQNS</sequence>
<comment type="caution">
    <text evidence="4">The sequence shown here is derived from an EMBL/GenBank/DDBJ whole genome shotgun (WGS) entry which is preliminary data.</text>
</comment>
<proteinExistence type="predicted"/>
<dbReference type="RefSeq" id="WP_065121898.1">
    <property type="nucleotide sequence ID" value="NZ_LZKQ01000201.1"/>
</dbReference>
<dbReference type="AlphaFoldDB" id="A0A1A3C2A3"/>
<evidence type="ECO:0000313" key="4">
    <source>
        <dbReference type="EMBL" id="OBI81229.1"/>
    </source>
</evidence>
<dbReference type="PANTHER" id="PTHR30055:SF226">
    <property type="entry name" value="HTH-TYPE TRANSCRIPTIONAL REGULATOR PKSA"/>
    <property type="match status" value="1"/>
</dbReference>
<dbReference type="STRING" id="1790.A5645_01795"/>
<dbReference type="InterPro" id="IPR009057">
    <property type="entry name" value="Homeodomain-like_sf"/>
</dbReference>
<evidence type="ECO:0000256" key="2">
    <source>
        <dbReference type="PROSITE-ProRule" id="PRU00335"/>
    </source>
</evidence>
<dbReference type="SUPFAM" id="SSF46689">
    <property type="entry name" value="Homeodomain-like"/>
    <property type="match status" value="1"/>
</dbReference>
<gene>
    <name evidence="4" type="ORF">A9X01_01920</name>
</gene>
<dbReference type="GO" id="GO:0000976">
    <property type="term" value="F:transcription cis-regulatory region binding"/>
    <property type="evidence" value="ECO:0007669"/>
    <property type="project" value="TreeGrafter"/>
</dbReference>
<dbReference type="InterPro" id="IPR050109">
    <property type="entry name" value="HTH-type_TetR-like_transc_reg"/>
</dbReference>
<organism evidence="4 5">
    <name type="scientific">Mycobacterium asiaticum</name>
    <dbReference type="NCBI Taxonomy" id="1790"/>
    <lineage>
        <taxon>Bacteria</taxon>
        <taxon>Bacillati</taxon>
        <taxon>Actinomycetota</taxon>
        <taxon>Actinomycetes</taxon>
        <taxon>Mycobacteriales</taxon>
        <taxon>Mycobacteriaceae</taxon>
        <taxon>Mycobacterium</taxon>
    </lineage>
</organism>
<dbReference type="OrthoDB" id="2356263at2"/>
<evidence type="ECO:0000256" key="1">
    <source>
        <dbReference type="ARBA" id="ARBA00023125"/>
    </source>
</evidence>
<dbReference type="PROSITE" id="PS50977">
    <property type="entry name" value="HTH_TETR_2"/>
    <property type="match status" value="1"/>
</dbReference>
<feature type="domain" description="HTH tetR-type" evidence="3">
    <location>
        <begin position="20"/>
        <end position="80"/>
    </location>
</feature>
<keyword evidence="1 2" id="KW-0238">DNA-binding</keyword>
<dbReference type="InterPro" id="IPR001647">
    <property type="entry name" value="HTH_TetR"/>
</dbReference>
<evidence type="ECO:0000259" key="3">
    <source>
        <dbReference type="PROSITE" id="PS50977"/>
    </source>
</evidence>
<protein>
    <recommendedName>
        <fullName evidence="3">HTH tetR-type domain-containing protein</fullName>
    </recommendedName>
</protein>